<gene>
    <name evidence="2" type="ORF">BCR23_02990</name>
</gene>
<dbReference type="EMBL" id="MIKB01000012">
    <property type="protein sequence ID" value="OEG16990.1"/>
    <property type="molecule type" value="Genomic_DNA"/>
</dbReference>
<name>A0A1E5GXF0_9ENTE</name>
<dbReference type="OrthoDB" id="9785698at2"/>
<comment type="caution">
    <text evidence="2">The sequence shown here is derived from an EMBL/GenBank/DDBJ whole genome shotgun (WGS) entry which is preliminary data.</text>
</comment>
<dbReference type="InterPro" id="IPR037523">
    <property type="entry name" value="VOC_core"/>
</dbReference>
<organism evidence="2 3">
    <name type="scientific">Enterococcus quebecensis</name>
    <dbReference type="NCBI Taxonomy" id="903983"/>
    <lineage>
        <taxon>Bacteria</taxon>
        <taxon>Bacillati</taxon>
        <taxon>Bacillota</taxon>
        <taxon>Bacilli</taxon>
        <taxon>Lactobacillales</taxon>
        <taxon>Enterococcaceae</taxon>
        <taxon>Enterococcus</taxon>
    </lineage>
</organism>
<dbReference type="PANTHER" id="PTHR36110">
    <property type="entry name" value="RING-CLEAVING DIOXYGENASE MHQE-RELATED"/>
    <property type="match status" value="1"/>
</dbReference>
<dbReference type="InterPro" id="IPR029068">
    <property type="entry name" value="Glyas_Bleomycin-R_OHBP_Dase"/>
</dbReference>
<evidence type="ECO:0000259" key="1">
    <source>
        <dbReference type="PROSITE" id="PS51819"/>
    </source>
</evidence>
<dbReference type="PROSITE" id="PS51819">
    <property type="entry name" value="VOC"/>
    <property type="match status" value="1"/>
</dbReference>
<dbReference type="InterPro" id="IPR052537">
    <property type="entry name" value="Extradiol_RC_dioxygenase"/>
</dbReference>
<dbReference type="AlphaFoldDB" id="A0A1E5GXF0"/>
<dbReference type="RefSeq" id="WP_069634317.1">
    <property type="nucleotide sequence ID" value="NZ_JXKZ01000002.1"/>
</dbReference>
<dbReference type="Pfam" id="PF00903">
    <property type="entry name" value="Glyoxalase"/>
    <property type="match status" value="1"/>
</dbReference>
<protein>
    <submittedName>
        <fullName evidence="2">Glyoxalase</fullName>
    </submittedName>
</protein>
<dbReference type="PATRIC" id="fig|903983.4.peg.1188"/>
<dbReference type="PANTHER" id="PTHR36110:SF4">
    <property type="entry name" value="RING-CLEAVING DIOXYGENASE MHQA-RELATED"/>
    <property type="match status" value="1"/>
</dbReference>
<dbReference type="Gene3D" id="3.10.180.10">
    <property type="entry name" value="2,3-Dihydroxybiphenyl 1,2-Dioxygenase, domain 1"/>
    <property type="match status" value="2"/>
</dbReference>
<dbReference type="Proteomes" id="UP000094764">
    <property type="component" value="Unassembled WGS sequence"/>
</dbReference>
<reference evidence="3" key="1">
    <citation type="submission" date="2016-09" db="EMBL/GenBank/DDBJ databases">
        <authorList>
            <person name="Gulvik C.A."/>
        </authorList>
    </citation>
    <scope>NUCLEOTIDE SEQUENCE [LARGE SCALE GENOMIC DNA]</scope>
    <source>
        <strain evidence="3">LMG 26306</strain>
    </source>
</reference>
<evidence type="ECO:0000313" key="3">
    <source>
        <dbReference type="Proteomes" id="UP000094764"/>
    </source>
</evidence>
<keyword evidence="3" id="KW-1185">Reference proteome</keyword>
<evidence type="ECO:0000313" key="2">
    <source>
        <dbReference type="EMBL" id="OEG16990.1"/>
    </source>
</evidence>
<accession>A0A1E5GXF0</accession>
<sequence length="296" mass="34345">MFAPIHHVSLLTRFANENQFFYTHILGLRFVKKTVNQDNHKMLHYYYGNYTGEPGSVITFFVVPSLAQRYDNEHFLSSIGLKIPQGSISYWEQRLTNAQINYTKKGHQLYFTDNDQVELRLVEVEQEPLAQEFQVKNDIPGEKQILGLLSTEIYVSEPNKTADFFFQLLDWKSKQGCIQLNETDFIQILPTGTSEKMRMGRGSIDHIAFSVENEKKLHDLYEKAKKQGWFIEKIVHRGYFKSLYIREPGGNRIEFATLTPGFTVDEPLESLGEQLALPSFLEENRSEIEAGIYKEK</sequence>
<dbReference type="SUPFAM" id="SSF54593">
    <property type="entry name" value="Glyoxalase/Bleomycin resistance protein/Dihydroxybiphenyl dioxygenase"/>
    <property type="match status" value="2"/>
</dbReference>
<feature type="domain" description="VOC" evidence="1">
    <location>
        <begin position="147"/>
        <end position="258"/>
    </location>
</feature>
<dbReference type="STRING" id="903983.BCR23_02990"/>
<proteinExistence type="predicted"/>
<dbReference type="InterPro" id="IPR004360">
    <property type="entry name" value="Glyas_Fos-R_dOase_dom"/>
</dbReference>